<dbReference type="InParanoid" id="A0A0H2S8L8"/>
<gene>
    <name evidence="2" type="ORF">SCHPADRAFT_934413</name>
</gene>
<dbReference type="Pfam" id="PF03992">
    <property type="entry name" value="ABM"/>
    <property type="match status" value="1"/>
</dbReference>
<dbReference type="InterPro" id="IPR050744">
    <property type="entry name" value="AI-2_Isomerase_LsrG"/>
</dbReference>
<dbReference type="OrthoDB" id="10011777at2759"/>
<accession>A0A0H2S8L8</accession>
<keyword evidence="3" id="KW-1185">Reference proteome</keyword>
<dbReference type="GO" id="GO:0003824">
    <property type="term" value="F:catalytic activity"/>
    <property type="evidence" value="ECO:0007669"/>
    <property type="project" value="TreeGrafter"/>
</dbReference>
<proteinExistence type="predicted"/>
<name>A0A0H2S8L8_9AGAM</name>
<dbReference type="InterPro" id="IPR011008">
    <property type="entry name" value="Dimeric_a/b-barrel"/>
</dbReference>
<evidence type="ECO:0000259" key="1">
    <source>
        <dbReference type="PROSITE" id="PS51725"/>
    </source>
</evidence>
<dbReference type="SUPFAM" id="SSF54909">
    <property type="entry name" value="Dimeric alpha+beta barrel"/>
    <property type="match status" value="1"/>
</dbReference>
<feature type="domain" description="ABM" evidence="1">
    <location>
        <begin position="12"/>
        <end position="99"/>
    </location>
</feature>
<evidence type="ECO:0000313" key="2">
    <source>
        <dbReference type="EMBL" id="KLO20582.1"/>
    </source>
</evidence>
<evidence type="ECO:0000313" key="3">
    <source>
        <dbReference type="Proteomes" id="UP000053477"/>
    </source>
</evidence>
<protein>
    <recommendedName>
        <fullName evidence="1">ABM domain-containing protein</fullName>
    </recommendedName>
</protein>
<organism evidence="2 3">
    <name type="scientific">Schizopora paradoxa</name>
    <dbReference type="NCBI Taxonomy" id="27342"/>
    <lineage>
        <taxon>Eukaryota</taxon>
        <taxon>Fungi</taxon>
        <taxon>Dikarya</taxon>
        <taxon>Basidiomycota</taxon>
        <taxon>Agaricomycotina</taxon>
        <taxon>Agaricomycetes</taxon>
        <taxon>Hymenochaetales</taxon>
        <taxon>Schizoporaceae</taxon>
        <taxon>Schizopora</taxon>
    </lineage>
</organism>
<dbReference type="EMBL" id="KQ085882">
    <property type="protein sequence ID" value="KLO20582.1"/>
    <property type="molecule type" value="Genomic_DNA"/>
</dbReference>
<reference evidence="2 3" key="1">
    <citation type="submission" date="2015-04" db="EMBL/GenBank/DDBJ databases">
        <title>Complete genome sequence of Schizopora paradoxa KUC8140, a cosmopolitan wood degrader in East Asia.</title>
        <authorList>
            <consortium name="DOE Joint Genome Institute"/>
            <person name="Min B."/>
            <person name="Park H."/>
            <person name="Jang Y."/>
            <person name="Kim J.-J."/>
            <person name="Kim K.H."/>
            <person name="Pangilinan J."/>
            <person name="Lipzen A."/>
            <person name="Riley R."/>
            <person name="Grigoriev I.V."/>
            <person name="Spatafora J.W."/>
            <person name="Choi I.-G."/>
        </authorList>
    </citation>
    <scope>NUCLEOTIDE SEQUENCE [LARGE SCALE GENOMIC DNA]</scope>
    <source>
        <strain evidence="2 3">KUC8140</strain>
    </source>
</reference>
<dbReference type="Proteomes" id="UP000053477">
    <property type="component" value="Unassembled WGS sequence"/>
</dbReference>
<dbReference type="AlphaFoldDB" id="A0A0H2S8L8"/>
<dbReference type="STRING" id="27342.A0A0H2S8L8"/>
<dbReference type="InterPro" id="IPR007138">
    <property type="entry name" value="ABM_dom"/>
</dbReference>
<sequence length="104" mass="11447">MSSSPAGFTKEIIVLVKIEAKPGSEERLVELVAALSKIANSDEEPGCLTFRVVRSGSSFVAFEKYKDADALKKHAESKAFLEFVAAAEELLVEKPTVTYYEELF</sequence>
<dbReference type="PROSITE" id="PS51725">
    <property type="entry name" value="ABM"/>
    <property type="match status" value="1"/>
</dbReference>
<dbReference type="Gene3D" id="3.30.70.100">
    <property type="match status" value="1"/>
</dbReference>
<dbReference type="PANTHER" id="PTHR33336">
    <property type="entry name" value="QUINOL MONOOXYGENASE YGIN-RELATED"/>
    <property type="match status" value="1"/>
</dbReference>
<dbReference type="PANTHER" id="PTHR33336:SF15">
    <property type="entry name" value="ABM DOMAIN-CONTAINING PROTEIN"/>
    <property type="match status" value="1"/>
</dbReference>